<proteinExistence type="predicted"/>
<evidence type="ECO:0000313" key="3">
    <source>
        <dbReference type="Proteomes" id="UP000198859"/>
    </source>
</evidence>
<dbReference type="AlphaFoldDB" id="A0A1H1QQX0"/>
<accession>A0A1H1QQX0</accession>
<keyword evidence="1" id="KW-1133">Transmembrane helix</keyword>
<gene>
    <name evidence="2" type="ORF">SAMN04488570_1481</name>
</gene>
<keyword evidence="1" id="KW-0812">Transmembrane</keyword>
<keyword evidence="3" id="KW-1185">Reference proteome</keyword>
<dbReference type="Pfam" id="PF11832">
    <property type="entry name" value="DUF3352"/>
    <property type="match status" value="1"/>
</dbReference>
<evidence type="ECO:0008006" key="4">
    <source>
        <dbReference type="Google" id="ProtNLM"/>
    </source>
</evidence>
<evidence type="ECO:0000313" key="2">
    <source>
        <dbReference type="EMBL" id="SDS25871.1"/>
    </source>
</evidence>
<sequence>MSDHATALPVPPAPEPAHRRGRKGLVAAAVAGVAVLAVAGGGYAAWQAFSGSGPRPADVLPQETFALVSIDLDPAGGQKLEALRTLRKFPSIREDAGLDEDTDPVQAIFEQVQQEGTCQDLDYAQDVEPWIGQRAGLGGVTLDKTPVPVAVVQVSDPGKARTGVEKLLACGDAEDQAAYVLTDDYLVLSDTEAHARTIVDAGEKSPLTEDQTFQEWRDEVGGEGIVEMYAAPEAAAYLEDTVATYGREILGQDPTAAGGEELTQALEDFEGAAAALRFADGGVELSFAGGGPEGGSDQVGEHVAALPADTAAVLAFAVPEQLRTALQDSAGDGGASPEGPFGFVAQALAGIGLSYPDDVLTVLGDSVSLSVGGDAPASTDDVTPASVPVGLLVHGDADAISEVIAKVEKGAGFSLSDLPAYVEQGDDEVALSTQQEYADQLVDTGELGDDEVFSSVVSEADDAQGVFFLRLDDEWRALLQDVAKRDESARPVVEDLDVLRAVGLSTWVDGDTGHLELKVATR</sequence>
<dbReference type="Proteomes" id="UP000198859">
    <property type="component" value="Chromosome I"/>
</dbReference>
<evidence type="ECO:0000256" key="1">
    <source>
        <dbReference type="SAM" id="Phobius"/>
    </source>
</evidence>
<reference evidence="3" key="1">
    <citation type="submission" date="2016-10" db="EMBL/GenBank/DDBJ databases">
        <authorList>
            <person name="Varghese N."/>
            <person name="Submissions S."/>
        </authorList>
    </citation>
    <scope>NUCLEOTIDE SEQUENCE [LARGE SCALE GENOMIC DNA]</scope>
    <source>
        <strain evidence="3">DSM 22127</strain>
    </source>
</reference>
<dbReference type="RefSeq" id="WP_091727848.1">
    <property type="nucleotide sequence ID" value="NZ_LT629757.1"/>
</dbReference>
<keyword evidence="1" id="KW-0472">Membrane</keyword>
<dbReference type="EMBL" id="LT629757">
    <property type="protein sequence ID" value="SDS25871.1"/>
    <property type="molecule type" value="Genomic_DNA"/>
</dbReference>
<organism evidence="2 3">
    <name type="scientific">Nocardioides scoriae</name>
    <dbReference type="NCBI Taxonomy" id="642780"/>
    <lineage>
        <taxon>Bacteria</taxon>
        <taxon>Bacillati</taxon>
        <taxon>Actinomycetota</taxon>
        <taxon>Actinomycetes</taxon>
        <taxon>Propionibacteriales</taxon>
        <taxon>Nocardioidaceae</taxon>
        <taxon>Nocardioides</taxon>
    </lineage>
</organism>
<dbReference type="InterPro" id="IPR021787">
    <property type="entry name" value="DUF3352"/>
</dbReference>
<dbReference type="OrthoDB" id="5241887at2"/>
<name>A0A1H1QQX0_9ACTN</name>
<feature type="transmembrane region" description="Helical" evidence="1">
    <location>
        <begin position="25"/>
        <end position="46"/>
    </location>
</feature>
<protein>
    <recommendedName>
        <fullName evidence="4">DUF3352 domain-containing protein</fullName>
    </recommendedName>
</protein>
<dbReference type="STRING" id="642780.SAMN04488570_1481"/>